<evidence type="ECO:0000259" key="6">
    <source>
        <dbReference type="PROSITE" id="PS51321"/>
    </source>
</evidence>
<evidence type="ECO:0000256" key="3">
    <source>
        <dbReference type="ARBA" id="ARBA00022833"/>
    </source>
</evidence>
<keyword evidence="3" id="KW-0862">Zinc</keyword>
<keyword evidence="8" id="KW-1185">Reference proteome</keyword>
<dbReference type="OrthoDB" id="44867at2759"/>
<protein>
    <submittedName>
        <fullName evidence="7">Transcription factor S-II, central domain-domain-containing protein</fullName>
    </submittedName>
</protein>
<dbReference type="GO" id="GO:0008270">
    <property type="term" value="F:zinc ion binding"/>
    <property type="evidence" value="ECO:0007669"/>
    <property type="project" value="UniProtKB-KW"/>
</dbReference>
<keyword evidence="4" id="KW-0539">Nucleus</keyword>
<reference evidence="7 8" key="1">
    <citation type="submission" date="2016-07" db="EMBL/GenBank/DDBJ databases">
        <title>Pervasive Adenine N6-methylation of Active Genes in Fungi.</title>
        <authorList>
            <consortium name="DOE Joint Genome Institute"/>
            <person name="Mondo S.J."/>
            <person name="Dannebaum R.O."/>
            <person name="Kuo R.C."/>
            <person name="Labutti K."/>
            <person name="Haridas S."/>
            <person name="Kuo A."/>
            <person name="Salamov A."/>
            <person name="Ahrendt S.R."/>
            <person name="Lipzen A."/>
            <person name="Sullivan W."/>
            <person name="Andreopoulos W.B."/>
            <person name="Clum A."/>
            <person name="Lindquist E."/>
            <person name="Daum C."/>
            <person name="Ramamoorthy G.K."/>
            <person name="Gryganskyi A."/>
            <person name="Culley D."/>
            <person name="Magnuson J.K."/>
            <person name="James T.Y."/>
            <person name="O'Malley M.A."/>
            <person name="Stajich J.E."/>
            <person name="Spatafora J.W."/>
            <person name="Visel A."/>
            <person name="Grigoriev I.V."/>
        </authorList>
    </citation>
    <scope>NUCLEOTIDE SEQUENCE [LARGE SCALE GENOMIC DNA]</scope>
    <source>
        <strain evidence="7 8">NRRL 1336</strain>
    </source>
</reference>
<dbReference type="PANTHER" id="PTHR11477:SF0">
    <property type="entry name" value="IP08861P-RELATED"/>
    <property type="match status" value="1"/>
</dbReference>
<dbReference type="InterPro" id="IPR003618">
    <property type="entry name" value="TFIIS_cen_dom"/>
</dbReference>
<proteinExistence type="predicted"/>
<dbReference type="SUPFAM" id="SSF46942">
    <property type="entry name" value="Elongation factor TFIIS domain 2"/>
    <property type="match status" value="1"/>
</dbReference>
<dbReference type="PANTHER" id="PTHR11477">
    <property type="entry name" value="TRANSCRIPTION FACTOR S-II ZINC FINGER DOMAIN-CONTAINING PROTEIN"/>
    <property type="match status" value="1"/>
</dbReference>
<keyword evidence="1" id="KW-0479">Metal-binding</keyword>
<evidence type="ECO:0000256" key="1">
    <source>
        <dbReference type="ARBA" id="ARBA00022723"/>
    </source>
</evidence>
<dbReference type="EMBL" id="MCGE01000004">
    <property type="protein sequence ID" value="ORZ22165.1"/>
    <property type="molecule type" value="Genomic_DNA"/>
</dbReference>
<comment type="caution">
    <text evidence="7">The sequence shown here is derived from an EMBL/GenBank/DDBJ whole genome shotgun (WGS) entry which is preliminary data.</text>
</comment>
<name>A0A1X2ITP8_9FUNG</name>
<evidence type="ECO:0000256" key="2">
    <source>
        <dbReference type="ARBA" id="ARBA00022771"/>
    </source>
</evidence>
<dbReference type="GO" id="GO:0006351">
    <property type="term" value="P:DNA-templated transcription"/>
    <property type="evidence" value="ECO:0007669"/>
    <property type="project" value="InterPro"/>
</dbReference>
<dbReference type="Gene3D" id="1.10.472.30">
    <property type="entry name" value="Transcription elongation factor S-II, central domain"/>
    <property type="match status" value="1"/>
</dbReference>
<feature type="compositionally biased region" description="Basic and acidic residues" evidence="5">
    <location>
        <begin position="105"/>
        <end position="124"/>
    </location>
</feature>
<dbReference type="Pfam" id="PF07500">
    <property type="entry name" value="TFIIS_M"/>
    <property type="match status" value="1"/>
</dbReference>
<gene>
    <name evidence="7" type="ORF">BCR42DRAFT_405626</name>
</gene>
<sequence>MSDTVRQKSTELLSQALSNNESLAKEIEQAIYELNPQVDTAYKDAIRSHVFNLKDTSNPALKEKVLQRSIHPSIFAEMDASDMASLDRRQSNEILRRSSLMDSLDTEHARPMERDLDDPDAYHD</sequence>
<evidence type="ECO:0000256" key="4">
    <source>
        <dbReference type="ARBA" id="ARBA00023242"/>
    </source>
</evidence>
<accession>A0A1X2ITP8</accession>
<dbReference type="Proteomes" id="UP000193560">
    <property type="component" value="Unassembled WGS sequence"/>
</dbReference>
<dbReference type="STRING" id="90262.A0A1X2ITP8"/>
<organism evidence="7 8">
    <name type="scientific">Absidia repens</name>
    <dbReference type="NCBI Taxonomy" id="90262"/>
    <lineage>
        <taxon>Eukaryota</taxon>
        <taxon>Fungi</taxon>
        <taxon>Fungi incertae sedis</taxon>
        <taxon>Mucoromycota</taxon>
        <taxon>Mucoromycotina</taxon>
        <taxon>Mucoromycetes</taxon>
        <taxon>Mucorales</taxon>
        <taxon>Cunninghamellaceae</taxon>
        <taxon>Absidia</taxon>
    </lineage>
</organism>
<evidence type="ECO:0000256" key="5">
    <source>
        <dbReference type="SAM" id="MobiDB-lite"/>
    </source>
</evidence>
<feature type="domain" description="TFIIS central" evidence="6">
    <location>
        <begin position="5"/>
        <end position="111"/>
    </location>
</feature>
<evidence type="ECO:0000313" key="7">
    <source>
        <dbReference type="EMBL" id="ORZ22165.1"/>
    </source>
</evidence>
<keyword evidence="2" id="KW-0863">Zinc-finger</keyword>
<dbReference type="PROSITE" id="PS51321">
    <property type="entry name" value="TFIIS_CENTRAL"/>
    <property type="match status" value="1"/>
</dbReference>
<dbReference type="SMART" id="SM00510">
    <property type="entry name" value="TFS2M"/>
    <property type="match status" value="1"/>
</dbReference>
<dbReference type="InterPro" id="IPR036575">
    <property type="entry name" value="TFIIS_cen_dom_sf"/>
</dbReference>
<dbReference type="AlphaFoldDB" id="A0A1X2ITP8"/>
<feature type="region of interest" description="Disordered" evidence="5">
    <location>
        <begin position="97"/>
        <end position="124"/>
    </location>
</feature>
<evidence type="ECO:0000313" key="8">
    <source>
        <dbReference type="Proteomes" id="UP000193560"/>
    </source>
</evidence>
<dbReference type="GO" id="GO:0005634">
    <property type="term" value="C:nucleus"/>
    <property type="evidence" value="ECO:0007669"/>
    <property type="project" value="TreeGrafter"/>
</dbReference>